<proteinExistence type="predicted"/>
<feature type="compositionally biased region" description="Basic and acidic residues" evidence="1">
    <location>
        <begin position="254"/>
        <end position="264"/>
    </location>
</feature>
<sequence length="473" mass="52023">MGSRKGANLKKTVNGTVISPKPESNAKKIKLSERTGAPHVKTEARSGSICATAETFPMILSKEQLKTQEVCPAKQQKIAIKEPKLELEQTLKHCAKLKLQLFPIDERTRKRLEKDNHNPHLELALSARKRITSVLRHLNIKWGNSNAASGELMLFPYNIDLNNLAGCMMWTSKHVETSIGDVYGIIGRPAIFRLRYGWISSPHERFLEEPLASFSVKDPLQLEDLGKEYKNVNITVGGRQPSREPLPVPANDLSDSKEDRKETIDGEDNQSDAATMSIRAWADCISNMSMGSLFSDASRLGLMASKGDSHLRQASVNSDSFDAAIAAHLGRHQSSMPTTQVLQTSILDAEETCQGFLFQKPESFRDAIPFSSKCYSEKVKPELLHKEHPACPVEPGGNSQTNRACQDDDDMNELGITDVSWSCSLGPCDLGHLSSSRQIIGGDSISLGGLFATSLDAVQKFPLRSKDEVAPTV</sequence>
<gene>
    <name evidence="2" type="ORF">H6P81_001339</name>
</gene>
<dbReference type="EMBL" id="JAINDJ010000002">
    <property type="protein sequence ID" value="KAG9456831.1"/>
    <property type="molecule type" value="Genomic_DNA"/>
</dbReference>
<feature type="region of interest" description="Disordered" evidence="1">
    <location>
        <begin position="1"/>
        <end position="28"/>
    </location>
</feature>
<reference evidence="2 3" key="1">
    <citation type="submission" date="2021-07" db="EMBL/GenBank/DDBJ databases">
        <title>The Aristolochia fimbriata genome: insights into angiosperm evolution, floral development and chemical biosynthesis.</title>
        <authorList>
            <person name="Jiao Y."/>
        </authorList>
    </citation>
    <scope>NUCLEOTIDE SEQUENCE [LARGE SCALE GENOMIC DNA]</scope>
    <source>
        <strain evidence="2">IBCAS-2021</strain>
        <tissue evidence="2">Leaf</tissue>
    </source>
</reference>
<evidence type="ECO:0008006" key="4">
    <source>
        <dbReference type="Google" id="ProtNLM"/>
    </source>
</evidence>
<dbReference type="PANTHER" id="PTHR21677">
    <property type="entry name" value="CRAMPED PROTEIN"/>
    <property type="match status" value="1"/>
</dbReference>
<dbReference type="Proteomes" id="UP000825729">
    <property type="component" value="Unassembled WGS sequence"/>
</dbReference>
<dbReference type="PANTHER" id="PTHR21677:SF4">
    <property type="entry name" value="TSL-KINASE INTERACTING-LIKE PROTEIN"/>
    <property type="match status" value="1"/>
</dbReference>
<evidence type="ECO:0000256" key="1">
    <source>
        <dbReference type="SAM" id="MobiDB-lite"/>
    </source>
</evidence>
<dbReference type="GO" id="GO:0005634">
    <property type="term" value="C:nucleus"/>
    <property type="evidence" value="ECO:0007669"/>
    <property type="project" value="TreeGrafter"/>
</dbReference>
<protein>
    <recommendedName>
        <fullName evidence="4">TSL-kinase interacting protein 1</fullName>
    </recommendedName>
</protein>
<dbReference type="GO" id="GO:0007389">
    <property type="term" value="P:pattern specification process"/>
    <property type="evidence" value="ECO:0007669"/>
    <property type="project" value="TreeGrafter"/>
</dbReference>
<accession>A0AAV7F7U7</accession>
<evidence type="ECO:0000313" key="2">
    <source>
        <dbReference type="EMBL" id="KAG9456831.1"/>
    </source>
</evidence>
<name>A0AAV7F7U7_ARIFI</name>
<dbReference type="InterPro" id="IPR055315">
    <property type="entry name" value="Cramped-like"/>
</dbReference>
<keyword evidence="3" id="KW-1185">Reference proteome</keyword>
<organism evidence="2 3">
    <name type="scientific">Aristolochia fimbriata</name>
    <name type="common">White veined hardy Dutchman's pipe vine</name>
    <dbReference type="NCBI Taxonomy" id="158543"/>
    <lineage>
        <taxon>Eukaryota</taxon>
        <taxon>Viridiplantae</taxon>
        <taxon>Streptophyta</taxon>
        <taxon>Embryophyta</taxon>
        <taxon>Tracheophyta</taxon>
        <taxon>Spermatophyta</taxon>
        <taxon>Magnoliopsida</taxon>
        <taxon>Magnoliidae</taxon>
        <taxon>Piperales</taxon>
        <taxon>Aristolochiaceae</taxon>
        <taxon>Aristolochia</taxon>
    </lineage>
</organism>
<dbReference type="AlphaFoldDB" id="A0AAV7F7U7"/>
<comment type="caution">
    <text evidence="2">The sequence shown here is derived from an EMBL/GenBank/DDBJ whole genome shotgun (WGS) entry which is preliminary data.</text>
</comment>
<evidence type="ECO:0000313" key="3">
    <source>
        <dbReference type="Proteomes" id="UP000825729"/>
    </source>
</evidence>
<feature type="region of interest" description="Disordered" evidence="1">
    <location>
        <begin position="236"/>
        <end position="272"/>
    </location>
</feature>
<dbReference type="GO" id="GO:0003682">
    <property type="term" value="F:chromatin binding"/>
    <property type="evidence" value="ECO:0007669"/>
    <property type="project" value="InterPro"/>
</dbReference>